<comment type="similarity">
    <text evidence="2 6">Belongs to the OST5 family.</text>
</comment>
<dbReference type="WBParaSite" id="SRAE_1000197000.1">
    <property type="protein sequence ID" value="SRAE_1000197000.1"/>
    <property type="gene ID" value="WBGene00258582"/>
</dbReference>
<dbReference type="GeneID" id="36376077"/>
<evidence type="ECO:0000256" key="2">
    <source>
        <dbReference type="ARBA" id="ARBA00009825"/>
    </source>
</evidence>
<dbReference type="STRING" id="34506.A0A090L222"/>
<dbReference type="Proteomes" id="UP000035682">
    <property type="component" value="Unplaced"/>
</dbReference>
<comment type="subcellular location">
    <subcellularLocation>
        <location evidence="1 6">Membrane</location>
        <topology evidence="1 6">Multi-pass membrane protein</topology>
    </subcellularLocation>
</comment>
<evidence type="ECO:0000313" key="9">
    <source>
        <dbReference type="WBParaSite" id="SRAE_1000197000.1"/>
    </source>
</evidence>
<evidence type="ECO:0000256" key="6">
    <source>
        <dbReference type="RuleBase" id="RU367008"/>
    </source>
</evidence>
<feature type="transmembrane region" description="Helical" evidence="6">
    <location>
        <begin position="49"/>
        <end position="72"/>
    </location>
</feature>
<name>A0A090L222_STRRB</name>
<dbReference type="OrthoDB" id="18408at2759"/>
<dbReference type="GO" id="GO:0008250">
    <property type="term" value="C:oligosaccharyltransferase complex"/>
    <property type="evidence" value="ECO:0007669"/>
    <property type="project" value="UniProtKB-UniRule"/>
</dbReference>
<evidence type="ECO:0000313" key="10">
    <source>
        <dbReference type="WormBase" id="SRAE_1000197000"/>
    </source>
</evidence>
<dbReference type="PANTHER" id="PTHR13636">
    <property type="entry name" value="TRANSMEMBRANE PROTEIN 258"/>
    <property type="match status" value="1"/>
</dbReference>
<keyword evidence="3 6" id="KW-0812">Transmembrane</keyword>
<keyword evidence="4 6" id="KW-1133">Transmembrane helix</keyword>
<dbReference type="Pfam" id="PF05251">
    <property type="entry name" value="Ost5"/>
    <property type="match status" value="1"/>
</dbReference>
<protein>
    <recommendedName>
        <fullName evidence="6">Dolichyl-diphosphooligosaccharide-protein glycosyltransferase subunit TMEM258</fullName>
    </recommendedName>
    <alternativeName>
        <fullName evidence="6">Transmembrane protein 258</fullName>
    </alternativeName>
</protein>
<evidence type="ECO:0000256" key="5">
    <source>
        <dbReference type="ARBA" id="ARBA00023136"/>
    </source>
</evidence>
<dbReference type="RefSeq" id="XP_024502913.1">
    <property type="nucleotide sequence ID" value="XM_024648991.1"/>
</dbReference>
<dbReference type="AlphaFoldDB" id="A0A090L222"/>
<evidence type="ECO:0000313" key="8">
    <source>
        <dbReference type="Proteomes" id="UP000035682"/>
    </source>
</evidence>
<sequence length="74" mass="8049">MEPYTGLVNSGLYPQLSIVFLAVGLLLTASFLIYEVTTKKNDKNIFKEAGLATVASTFLGIGSVFLMLWVGIYV</sequence>
<dbReference type="WormBase" id="SRAE_1000197000">
    <property type="protein sequence ID" value="SRP00591"/>
    <property type="gene ID" value="WBGene00258582"/>
</dbReference>
<dbReference type="GO" id="GO:0006487">
    <property type="term" value="P:protein N-linked glycosylation"/>
    <property type="evidence" value="ECO:0007669"/>
    <property type="project" value="UniProtKB-UniRule"/>
</dbReference>
<evidence type="ECO:0000256" key="4">
    <source>
        <dbReference type="ARBA" id="ARBA00022989"/>
    </source>
</evidence>
<accession>A0A090L222</accession>
<evidence type="ECO:0000256" key="1">
    <source>
        <dbReference type="ARBA" id="ARBA00004141"/>
    </source>
</evidence>
<dbReference type="InterPro" id="IPR007915">
    <property type="entry name" value="TMEM258/Ost5"/>
</dbReference>
<dbReference type="CTD" id="36376077"/>
<evidence type="ECO:0000256" key="3">
    <source>
        <dbReference type="ARBA" id="ARBA00022692"/>
    </source>
</evidence>
<proteinExistence type="inferred from homology"/>
<organism evidence="7">
    <name type="scientific">Strongyloides ratti</name>
    <name type="common">Parasitic roundworm</name>
    <dbReference type="NCBI Taxonomy" id="34506"/>
    <lineage>
        <taxon>Eukaryota</taxon>
        <taxon>Metazoa</taxon>
        <taxon>Ecdysozoa</taxon>
        <taxon>Nematoda</taxon>
        <taxon>Chromadorea</taxon>
        <taxon>Rhabditida</taxon>
        <taxon>Tylenchina</taxon>
        <taxon>Panagrolaimomorpha</taxon>
        <taxon>Strongyloidoidea</taxon>
        <taxon>Strongyloididae</taxon>
        <taxon>Strongyloides</taxon>
    </lineage>
</organism>
<reference evidence="7 8" key="1">
    <citation type="submission" date="2014-09" db="EMBL/GenBank/DDBJ databases">
        <authorList>
            <person name="Martin A.A."/>
        </authorList>
    </citation>
    <scope>NUCLEOTIDE SEQUENCE</scope>
    <source>
        <strain evidence="8">ED321</strain>
        <strain evidence="7">ED321 Heterogonic</strain>
    </source>
</reference>
<gene>
    <name evidence="7 9 10" type="ORF">SRAE_1000197000</name>
</gene>
<comment type="subunit">
    <text evidence="6">Component of the oligosaccharyltransferase (OST) complex.</text>
</comment>
<keyword evidence="5 6" id="KW-0472">Membrane</keyword>
<evidence type="ECO:0000313" key="7">
    <source>
        <dbReference type="EMBL" id="CEF63712.1"/>
    </source>
</evidence>
<dbReference type="EMBL" id="LN609528">
    <property type="protein sequence ID" value="CEF63712.1"/>
    <property type="molecule type" value="Genomic_DNA"/>
</dbReference>
<feature type="transmembrane region" description="Helical" evidence="6">
    <location>
        <begin position="12"/>
        <end position="37"/>
    </location>
</feature>
<keyword evidence="8" id="KW-1185">Reference proteome</keyword>
<dbReference type="OMA" id="MERYVGP"/>
<reference evidence="9" key="2">
    <citation type="submission" date="2020-12" db="UniProtKB">
        <authorList>
            <consortium name="WormBaseParasite"/>
        </authorList>
    </citation>
    <scope>IDENTIFICATION</scope>
</reference>
<comment type="function">
    <text evidence="6">Subunit of the oligosaccharyl transferase (OST) complex that catalyzes the initial transfer of a defined glycan (Glc(3)Man(9)GlcNAc(2) in eukaryotes) from the lipid carrier dolichol-pyrophosphate to an asparagine residue within an Asn-X-Ser/Thr consensus motif in nascent polypeptide chains, the first step in protein N-glycosylation. N-glycosylation occurs cotranslationally and the complex associates with the Sec61 complex at the channel-forming translocon complex that mediates protein translocation across the endoplasmic reticulum (ER). All subunits are required for a maximal enzyme activity.</text>
</comment>